<feature type="compositionally biased region" description="Polar residues" evidence="1">
    <location>
        <begin position="1"/>
        <end position="25"/>
    </location>
</feature>
<dbReference type="Proteomes" id="UP001454036">
    <property type="component" value="Unassembled WGS sequence"/>
</dbReference>
<reference evidence="2 3" key="1">
    <citation type="submission" date="2024-01" db="EMBL/GenBank/DDBJ databases">
        <title>The complete chloroplast genome sequence of Lithospermum erythrorhizon: insights into the phylogenetic relationship among Boraginaceae species and the maternal lineages of purple gromwells.</title>
        <authorList>
            <person name="Okada T."/>
            <person name="Watanabe K."/>
        </authorList>
    </citation>
    <scope>NUCLEOTIDE SEQUENCE [LARGE SCALE GENOMIC DNA]</scope>
</reference>
<organism evidence="2 3">
    <name type="scientific">Lithospermum erythrorhizon</name>
    <name type="common">Purple gromwell</name>
    <name type="synonym">Lithospermum officinale var. erythrorhizon</name>
    <dbReference type="NCBI Taxonomy" id="34254"/>
    <lineage>
        <taxon>Eukaryota</taxon>
        <taxon>Viridiplantae</taxon>
        <taxon>Streptophyta</taxon>
        <taxon>Embryophyta</taxon>
        <taxon>Tracheophyta</taxon>
        <taxon>Spermatophyta</taxon>
        <taxon>Magnoliopsida</taxon>
        <taxon>eudicotyledons</taxon>
        <taxon>Gunneridae</taxon>
        <taxon>Pentapetalae</taxon>
        <taxon>asterids</taxon>
        <taxon>lamiids</taxon>
        <taxon>Boraginales</taxon>
        <taxon>Boraginaceae</taxon>
        <taxon>Boraginoideae</taxon>
        <taxon>Lithospermeae</taxon>
        <taxon>Lithospermum</taxon>
    </lineage>
</organism>
<evidence type="ECO:0000313" key="2">
    <source>
        <dbReference type="EMBL" id="GAA0184944.1"/>
    </source>
</evidence>
<evidence type="ECO:0000313" key="3">
    <source>
        <dbReference type="Proteomes" id="UP001454036"/>
    </source>
</evidence>
<sequence>MEEQANSMNGYNSRMRNDPYSNTYNPGWKNHPNFSWKNNEGQPQGQMFNKAIEAPKDERFDQLLNAFQQHATTTSSTIRNLELQIGQLAKAQ</sequence>
<accession>A0AAV3RU57</accession>
<dbReference type="AlphaFoldDB" id="A0AAV3RU57"/>
<name>A0AAV3RU57_LITER</name>
<comment type="caution">
    <text evidence="2">The sequence shown here is derived from an EMBL/GenBank/DDBJ whole genome shotgun (WGS) entry which is preliminary data.</text>
</comment>
<feature type="region of interest" description="Disordered" evidence="1">
    <location>
        <begin position="1"/>
        <end position="26"/>
    </location>
</feature>
<gene>
    <name evidence="2" type="ORF">LIER_32232</name>
</gene>
<protein>
    <submittedName>
        <fullName evidence="2">Uncharacterized protein</fullName>
    </submittedName>
</protein>
<proteinExistence type="predicted"/>
<keyword evidence="3" id="KW-1185">Reference proteome</keyword>
<evidence type="ECO:0000256" key="1">
    <source>
        <dbReference type="SAM" id="MobiDB-lite"/>
    </source>
</evidence>
<dbReference type="EMBL" id="BAABME010012287">
    <property type="protein sequence ID" value="GAA0184944.1"/>
    <property type="molecule type" value="Genomic_DNA"/>
</dbReference>